<proteinExistence type="predicted"/>
<evidence type="ECO:0000313" key="3">
    <source>
        <dbReference type="Proteomes" id="UP001623349"/>
    </source>
</evidence>
<dbReference type="PANTHER" id="PTHR11630:SF75">
    <property type="entry name" value="MINICHROMOSOME MAINTENANCE DOMAIN-CONTAINING PROTEIN 2"/>
    <property type="match status" value="1"/>
</dbReference>
<reference evidence="2 3" key="1">
    <citation type="submission" date="2024-08" db="EMBL/GenBank/DDBJ databases">
        <title>The draft genome of Apodemus speciosus.</title>
        <authorList>
            <person name="Nabeshima K."/>
            <person name="Suzuki S."/>
            <person name="Onuma M."/>
        </authorList>
    </citation>
    <scope>NUCLEOTIDE SEQUENCE [LARGE SCALE GENOMIC DNA]</scope>
    <source>
        <strain evidence="2">IB14-021</strain>
    </source>
</reference>
<evidence type="ECO:0000259" key="1">
    <source>
        <dbReference type="Pfam" id="PF26063"/>
    </source>
</evidence>
<dbReference type="Gene3D" id="3.40.50.300">
    <property type="entry name" value="P-loop containing nucleotide triphosphate hydrolases"/>
    <property type="match status" value="1"/>
</dbReference>
<dbReference type="InterPro" id="IPR031327">
    <property type="entry name" value="MCM"/>
</dbReference>
<protein>
    <submittedName>
        <fullName evidence="2">Minichromosome maintenance domain-containing protein 2</fullName>
    </submittedName>
</protein>
<feature type="domain" description="MCMDC2 N-terminal" evidence="1">
    <location>
        <begin position="53"/>
        <end position="152"/>
    </location>
</feature>
<gene>
    <name evidence="2" type="ORF">APTSU1_000001900</name>
</gene>
<dbReference type="Proteomes" id="UP001623349">
    <property type="component" value="Unassembled WGS sequence"/>
</dbReference>
<organism evidence="2 3">
    <name type="scientific">Apodemus speciosus</name>
    <name type="common">Large Japanese field mouse</name>
    <dbReference type="NCBI Taxonomy" id="105296"/>
    <lineage>
        <taxon>Eukaryota</taxon>
        <taxon>Metazoa</taxon>
        <taxon>Chordata</taxon>
        <taxon>Craniata</taxon>
        <taxon>Vertebrata</taxon>
        <taxon>Euteleostomi</taxon>
        <taxon>Mammalia</taxon>
        <taxon>Eutheria</taxon>
        <taxon>Euarchontoglires</taxon>
        <taxon>Glires</taxon>
        <taxon>Rodentia</taxon>
        <taxon>Myomorpha</taxon>
        <taxon>Muroidea</taxon>
        <taxon>Muridae</taxon>
        <taxon>Murinae</taxon>
        <taxon>Apodemus</taxon>
    </lineage>
</organism>
<comment type="caution">
    <text evidence="2">The sequence shown here is derived from an EMBL/GenBank/DDBJ whole genome shotgun (WGS) entry which is preliminary data.</text>
</comment>
<dbReference type="InterPro" id="IPR027417">
    <property type="entry name" value="P-loop_NTPase"/>
</dbReference>
<dbReference type="Pfam" id="PF26063">
    <property type="entry name" value="MCMDC2_N"/>
    <property type="match status" value="1"/>
</dbReference>
<accession>A0ABQ0ECI8</accession>
<dbReference type="InterPro" id="IPR058769">
    <property type="entry name" value="MCMDC2_N"/>
</dbReference>
<sequence length="706" mass="79115">MESKDNLVKLISSSTMWVSGVKTTHETWLLYLSVVNLLKAETANKEKMENLRLKEAALVYLDRSGGLQKFMDDCKYYSDSKQSYAVYRFNILINPCDIVELDAELGNHILHHPLKAAQVFQSVCFVAVKTLSLIGQLQTETQINIVLKLTHLPLLPSYSLDLCEFPLNYASQRFYMMQGIVIAMTTITKYTQGARFLCSDEVCPFSKGFQYIRVHVPGATESATVRKDFLCSLCSSSLQEDRKFRVLGDKQIVEIITTKMFHAFQGGSKNQPFRFQSLGIFLRDELVNKMKIGNEYKIIGIPVSPSGVSDSFRRLLSLTSSSCWKFTGILANVFASQIVPPGTYNLLKLCLLMSLVQTRDCNREREDCLDILVLTSDTLLVDRLLNFSMNLVSRGIHHPVCTDIFPTVSRNKSGSGAVSIQAGSALLAKGGICFIGDLTSHKKDKLEQLQSALESRSVTLFIPGKKFGDDFDQQMSFPIQCSFWSFVDMDSSSRRNVQKTSTLIGQMDCSLIPANLAEAFGLLINCNESSPCHPFLPTVQHTLKKAVDPEGLLYFASKQFTTEDFEKITGFCKESEYGIQLGGRKNDSWLLSSESQNKNRFYTWIKAVSICIKTLVSLSEAHARLNLRNKVLGEDVLIAALLFEISLTLKYGATAFCVAPNALFPFELYSEEYLEQRDHYLSQCQQQLQQFIATCGPGTAVFSSDE</sequence>
<keyword evidence="3" id="KW-1185">Reference proteome</keyword>
<dbReference type="EMBL" id="BAAFST010000001">
    <property type="protein sequence ID" value="GAB1284789.1"/>
    <property type="molecule type" value="Genomic_DNA"/>
</dbReference>
<name>A0ABQ0ECI8_APOSI</name>
<dbReference type="PANTHER" id="PTHR11630">
    <property type="entry name" value="DNA REPLICATION LICENSING FACTOR MCM FAMILY MEMBER"/>
    <property type="match status" value="1"/>
</dbReference>
<evidence type="ECO:0000313" key="2">
    <source>
        <dbReference type="EMBL" id="GAB1284789.1"/>
    </source>
</evidence>